<dbReference type="AlphaFoldDB" id="A0A9Q9BUE0"/>
<protein>
    <submittedName>
        <fullName evidence="2">Uncharacterized protein</fullName>
    </submittedName>
</protein>
<reference evidence="2" key="1">
    <citation type="submission" date="2021-04" db="EMBL/GenBank/DDBJ databases">
        <title>Complete Genome Sequences of Macrococcus spp. from dog and cattle.</title>
        <authorList>
            <person name="Schwendener S."/>
            <person name="Perreten V."/>
        </authorList>
    </citation>
    <scope>NUCLEOTIDE SEQUENCE</scope>
    <source>
        <strain evidence="2">Epi0143-OL</strain>
    </source>
</reference>
<dbReference type="Proteomes" id="UP001057381">
    <property type="component" value="Chromosome"/>
</dbReference>
<evidence type="ECO:0000313" key="2">
    <source>
        <dbReference type="EMBL" id="UTH14649.1"/>
    </source>
</evidence>
<evidence type="ECO:0000313" key="3">
    <source>
        <dbReference type="Proteomes" id="UP001057381"/>
    </source>
</evidence>
<dbReference type="KEGG" id="mequ:KFV11_04635"/>
<gene>
    <name evidence="2" type="ORF">KFV11_04635</name>
</gene>
<dbReference type="RefSeq" id="WP_254250464.1">
    <property type="nucleotide sequence ID" value="NZ_CP073809.1"/>
</dbReference>
<sequence>MANLFNQYTDLKKNQTPWPTKNAASKNNNESKFDIARRNTKKAAAKAAGTEDQSDESINR</sequence>
<proteinExistence type="predicted"/>
<feature type="compositionally biased region" description="Polar residues" evidence="1">
    <location>
        <begin position="1"/>
        <end position="19"/>
    </location>
</feature>
<name>A0A9Q9BUE0_9STAP</name>
<evidence type="ECO:0000256" key="1">
    <source>
        <dbReference type="SAM" id="MobiDB-lite"/>
    </source>
</evidence>
<dbReference type="EMBL" id="CP073809">
    <property type="protein sequence ID" value="UTH14649.1"/>
    <property type="molecule type" value="Genomic_DNA"/>
</dbReference>
<feature type="region of interest" description="Disordered" evidence="1">
    <location>
        <begin position="1"/>
        <end position="60"/>
    </location>
</feature>
<organism evidence="2 3">
    <name type="scientific">Macrococcus equipercicus</name>
    <dbReference type="NCBI Taxonomy" id="69967"/>
    <lineage>
        <taxon>Bacteria</taxon>
        <taxon>Bacillati</taxon>
        <taxon>Bacillota</taxon>
        <taxon>Bacilli</taxon>
        <taxon>Bacillales</taxon>
        <taxon>Staphylococcaceae</taxon>
        <taxon>Macrococcus</taxon>
    </lineage>
</organism>
<accession>A0A9Q9BUE0</accession>